<feature type="domain" description="Nephrocystin 3-like N-terminal" evidence="2">
    <location>
        <begin position="57"/>
        <end position="114"/>
    </location>
</feature>
<name>B2VXX4_PYRTR</name>
<proteinExistence type="predicted"/>
<dbReference type="Proteomes" id="UP000001471">
    <property type="component" value="Unassembled WGS sequence"/>
</dbReference>
<dbReference type="InParanoid" id="B2VXX4"/>
<dbReference type="OrthoDB" id="3787216at2759"/>
<dbReference type="HOGENOM" id="CLU_1960703_0_0_1"/>
<evidence type="ECO:0000259" key="2">
    <source>
        <dbReference type="Pfam" id="PF24883"/>
    </source>
</evidence>
<accession>B2VXX4</accession>
<dbReference type="InterPro" id="IPR056884">
    <property type="entry name" value="NPHP3-like_N"/>
</dbReference>
<evidence type="ECO:0000313" key="3">
    <source>
        <dbReference type="EMBL" id="EDU44825.1"/>
    </source>
</evidence>
<keyword evidence="1" id="KW-0677">Repeat</keyword>
<reference evidence="4" key="1">
    <citation type="journal article" date="2013" name="G3 (Bethesda)">
        <title>Comparative genomics of a plant-pathogenic fungus, Pyrenophora tritici-repentis, reveals transduplication and the impact of repeat elements on pathogenicity and population divergence.</title>
        <authorList>
            <person name="Manning V.A."/>
            <person name="Pandelova I."/>
            <person name="Dhillon B."/>
            <person name="Wilhelm L.J."/>
            <person name="Goodwin S.B."/>
            <person name="Berlin A.M."/>
            <person name="Figueroa M."/>
            <person name="Freitag M."/>
            <person name="Hane J.K."/>
            <person name="Henrissat B."/>
            <person name="Holman W.H."/>
            <person name="Kodira C.D."/>
            <person name="Martin J."/>
            <person name="Oliver R.P."/>
            <person name="Robbertse B."/>
            <person name="Schackwitz W."/>
            <person name="Schwartz D.C."/>
            <person name="Spatafora J.W."/>
            <person name="Turgeon B.G."/>
            <person name="Yandava C."/>
            <person name="Young S."/>
            <person name="Zhou S."/>
            <person name="Zeng Q."/>
            <person name="Grigoriev I.V."/>
            <person name="Ma L.-J."/>
            <person name="Ciuffetti L.M."/>
        </authorList>
    </citation>
    <scope>NUCLEOTIDE SEQUENCE [LARGE SCALE GENOMIC DNA]</scope>
    <source>
        <strain evidence="4">Pt-1C-BFP</strain>
    </source>
</reference>
<protein>
    <recommendedName>
        <fullName evidence="2">Nephrocystin 3-like N-terminal domain-containing protein</fullName>
    </recommendedName>
</protein>
<dbReference type="AlphaFoldDB" id="B2VXX4"/>
<dbReference type="Pfam" id="PF24883">
    <property type="entry name" value="NPHP3_N"/>
    <property type="match status" value="1"/>
</dbReference>
<organism evidence="3 4">
    <name type="scientific">Pyrenophora tritici-repentis (strain Pt-1C-BFP)</name>
    <name type="common">Wheat tan spot fungus</name>
    <name type="synonym">Drechslera tritici-repentis</name>
    <dbReference type="NCBI Taxonomy" id="426418"/>
    <lineage>
        <taxon>Eukaryota</taxon>
        <taxon>Fungi</taxon>
        <taxon>Dikarya</taxon>
        <taxon>Ascomycota</taxon>
        <taxon>Pezizomycotina</taxon>
        <taxon>Dothideomycetes</taxon>
        <taxon>Pleosporomycetidae</taxon>
        <taxon>Pleosporales</taxon>
        <taxon>Pleosporineae</taxon>
        <taxon>Pleosporaceae</taxon>
        <taxon>Pyrenophora</taxon>
    </lineage>
</organism>
<gene>
    <name evidence="3" type="ORF">PTRG_02302</name>
</gene>
<sequence>MYTALTSVLVQRETPCAENDQSDRKDHTLLCDPCDPIGHFRHTGFFVIQGQSLLADSYRWILDNTTFRQWHKDQQSRLLWVKGDPGKGKTMLLMSLPECWDTRRAGTNEGYFDFQQIAFYAHVDSCQI</sequence>
<dbReference type="EMBL" id="DS231616">
    <property type="protein sequence ID" value="EDU44825.1"/>
    <property type="molecule type" value="Genomic_DNA"/>
</dbReference>
<evidence type="ECO:0000256" key="1">
    <source>
        <dbReference type="ARBA" id="ARBA00022737"/>
    </source>
</evidence>
<dbReference type="STRING" id="426418.B2VXX4"/>
<evidence type="ECO:0000313" key="4">
    <source>
        <dbReference type="Proteomes" id="UP000001471"/>
    </source>
</evidence>